<sequence>MILITKQLKIDIPHELDEDEIEGYFHDNVEDLYSALDLELPDDRAQVDDVQITEFELTDDSVHIEYNVEFSAYYGCDDANYADSDQRSVSGRRDGSTLIFDIFVPPPRRDTVDEF</sequence>
<dbReference type="Proteomes" id="UP000034156">
    <property type="component" value="Chromosome"/>
</dbReference>
<reference evidence="2 4" key="3">
    <citation type="submission" date="2019-07" db="EMBL/GenBank/DDBJ databases">
        <title>Active sludge and wastewater microbial communities from Klosterneuburg, Austria.</title>
        <authorList>
            <person name="Wagner M."/>
        </authorList>
    </citation>
    <scope>NUCLEOTIDE SEQUENCE [LARGE SCALE GENOMIC DNA]</scope>
    <source>
        <strain evidence="2 4">Nm2</strain>
    </source>
</reference>
<protein>
    <submittedName>
        <fullName evidence="1">Uncharacterized protein</fullName>
    </submittedName>
</protein>
<dbReference type="PATRIC" id="fig|44574.3.peg.2740"/>
<dbReference type="KEGG" id="nco:AAW31_11235"/>
<reference evidence="3" key="1">
    <citation type="submission" date="2015-05" db="EMBL/GenBank/DDBJ databases">
        <title>Draft genome of Nitrosomonas communis strain Nm2.</title>
        <authorList>
            <person name="Kozlowski J.A."/>
            <person name="Kits K.D."/>
            <person name="Stein L.Y."/>
        </authorList>
    </citation>
    <scope>NUCLEOTIDE SEQUENCE [LARGE SCALE GENOMIC DNA]</scope>
    <source>
        <strain evidence="3">Nm2</strain>
    </source>
</reference>
<dbReference type="EMBL" id="CP011451">
    <property type="protein sequence ID" value="AKH38233.1"/>
    <property type="molecule type" value="Genomic_DNA"/>
</dbReference>
<reference evidence="1 3" key="2">
    <citation type="journal article" date="2016" name="Genome Announc.">
        <title>Genome Sequence of Nitrosomonas communis Strain Nm2, a Mesophilic Ammonia-Oxidizing Bacterium Isolated from Mediterranean Soil.</title>
        <authorList>
            <person name="Kozlowski J.A."/>
            <person name="Kits K.D."/>
            <person name="Stein L.Y."/>
        </authorList>
    </citation>
    <scope>NUCLEOTIDE SEQUENCE [LARGE SCALE GENOMIC DNA]</scope>
    <source>
        <strain evidence="1 3">Nm2</strain>
    </source>
</reference>
<keyword evidence="3" id="KW-1185">Reference proteome</keyword>
<proteinExistence type="predicted"/>
<evidence type="ECO:0000313" key="4">
    <source>
        <dbReference type="Proteomes" id="UP000324176"/>
    </source>
</evidence>
<name>A0A0F7KGC3_9PROT</name>
<accession>A0A0F7KGC3</accession>
<dbReference type="Proteomes" id="UP000324176">
    <property type="component" value="Unassembled WGS sequence"/>
</dbReference>
<gene>
    <name evidence="1" type="ORF">AAW31_11235</name>
    <name evidence="2" type="ORF">BCL69_10555</name>
</gene>
<organism evidence="1 3">
    <name type="scientific">Nitrosomonas communis</name>
    <dbReference type="NCBI Taxonomy" id="44574"/>
    <lineage>
        <taxon>Bacteria</taxon>
        <taxon>Pseudomonadati</taxon>
        <taxon>Pseudomonadota</taxon>
        <taxon>Betaproteobacteria</taxon>
        <taxon>Nitrosomonadales</taxon>
        <taxon>Nitrosomonadaceae</taxon>
        <taxon>Nitrosomonas</taxon>
    </lineage>
</organism>
<dbReference type="EMBL" id="VNHT01000055">
    <property type="protein sequence ID" value="TYP80659.1"/>
    <property type="molecule type" value="Genomic_DNA"/>
</dbReference>
<evidence type="ECO:0000313" key="1">
    <source>
        <dbReference type="EMBL" id="AKH38233.1"/>
    </source>
</evidence>
<evidence type="ECO:0000313" key="2">
    <source>
        <dbReference type="EMBL" id="TYP80659.1"/>
    </source>
</evidence>
<dbReference type="AlphaFoldDB" id="A0A0F7KGC3"/>
<evidence type="ECO:0000313" key="3">
    <source>
        <dbReference type="Proteomes" id="UP000034156"/>
    </source>
</evidence>